<gene>
    <name evidence="2" type="ORF">EYF88_01175</name>
</gene>
<name>A0ABY1YMG8_9RHOB</name>
<comment type="caution">
    <text evidence="2">The sequence shown here is derived from an EMBL/GenBank/DDBJ whole genome shotgun (WGS) entry which is preliminary data.</text>
</comment>
<evidence type="ECO:0000256" key="1">
    <source>
        <dbReference type="SAM" id="MobiDB-lite"/>
    </source>
</evidence>
<dbReference type="Proteomes" id="UP000292859">
    <property type="component" value="Unassembled WGS sequence"/>
</dbReference>
<feature type="compositionally biased region" description="Low complexity" evidence="1">
    <location>
        <begin position="35"/>
        <end position="47"/>
    </location>
</feature>
<organism evidence="2 3">
    <name type="scientific">Paracoccus sediminis</name>
    <dbReference type="NCBI Taxonomy" id="1214787"/>
    <lineage>
        <taxon>Bacteria</taxon>
        <taxon>Pseudomonadati</taxon>
        <taxon>Pseudomonadota</taxon>
        <taxon>Alphaproteobacteria</taxon>
        <taxon>Rhodobacterales</taxon>
        <taxon>Paracoccaceae</taxon>
        <taxon>Paracoccus</taxon>
    </lineage>
</organism>
<keyword evidence="3" id="KW-1185">Reference proteome</keyword>
<evidence type="ECO:0000313" key="3">
    <source>
        <dbReference type="Proteomes" id="UP000292859"/>
    </source>
</evidence>
<feature type="region of interest" description="Disordered" evidence="1">
    <location>
        <begin position="1"/>
        <end position="100"/>
    </location>
</feature>
<sequence length="100" mass="9722">MIAITDAWCSPLRPSTGPDATGGTGGAGTGGATGTTGTTARGTAGAAGTDGGGATGTGAVAVWTHPASNPAARMAVSRGRDGIVRTGRKDMDGLRHRRCR</sequence>
<feature type="compositionally biased region" description="Gly residues" evidence="1">
    <location>
        <begin position="20"/>
        <end position="34"/>
    </location>
</feature>
<proteinExistence type="predicted"/>
<dbReference type="EMBL" id="SIRL01000001">
    <property type="protein sequence ID" value="TBN52849.1"/>
    <property type="molecule type" value="Genomic_DNA"/>
</dbReference>
<evidence type="ECO:0000313" key="2">
    <source>
        <dbReference type="EMBL" id="TBN52849.1"/>
    </source>
</evidence>
<protein>
    <submittedName>
        <fullName evidence="2">Uncharacterized protein</fullName>
    </submittedName>
</protein>
<feature type="compositionally biased region" description="Basic and acidic residues" evidence="1">
    <location>
        <begin position="78"/>
        <end position="94"/>
    </location>
</feature>
<accession>A0ABY1YMG8</accession>
<reference evidence="2 3" key="1">
    <citation type="submission" date="2019-02" db="EMBL/GenBank/DDBJ databases">
        <authorList>
            <person name="Zhang G."/>
        </authorList>
    </citation>
    <scope>NUCLEOTIDE SEQUENCE [LARGE SCALE GENOMIC DNA]</scope>
    <source>
        <strain evidence="2 3">CMB17</strain>
    </source>
</reference>